<evidence type="ECO:0008006" key="7">
    <source>
        <dbReference type="Google" id="ProtNLM"/>
    </source>
</evidence>
<feature type="compositionally biased region" description="Polar residues" evidence="4">
    <location>
        <begin position="319"/>
        <end position="329"/>
    </location>
</feature>
<keyword evidence="2 3" id="KW-0040">ANK repeat</keyword>
<accession>A0A2J6Q8R9</accession>
<feature type="compositionally biased region" description="Low complexity" evidence="4">
    <location>
        <begin position="338"/>
        <end position="348"/>
    </location>
</feature>
<reference evidence="5 6" key="1">
    <citation type="submission" date="2016-05" db="EMBL/GenBank/DDBJ databases">
        <title>A degradative enzymes factory behind the ericoid mycorrhizal symbiosis.</title>
        <authorList>
            <consortium name="DOE Joint Genome Institute"/>
            <person name="Martino E."/>
            <person name="Morin E."/>
            <person name="Grelet G."/>
            <person name="Kuo A."/>
            <person name="Kohler A."/>
            <person name="Daghino S."/>
            <person name="Barry K."/>
            <person name="Choi C."/>
            <person name="Cichocki N."/>
            <person name="Clum A."/>
            <person name="Copeland A."/>
            <person name="Hainaut M."/>
            <person name="Haridas S."/>
            <person name="Labutti K."/>
            <person name="Lindquist E."/>
            <person name="Lipzen A."/>
            <person name="Khouja H.-R."/>
            <person name="Murat C."/>
            <person name="Ohm R."/>
            <person name="Olson A."/>
            <person name="Spatafora J."/>
            <person name="Veneault-Fourrey C."/>
            <person name="Henrissat B."/>
            <person name="Grigoriev I."/>
            <person name="Martin F."/>
            <person name="Perotto S."/>
        </authorList>
    </citation>
    <scope>NUCLEOTIDE SEQUENCE [LARGE SCALE GENOMIC DNA]</scope>
    <source>
        <strain evidence="5 6">UAMH 7357</strain>
    </source>
</reference>
<sequence>MSCSPNKKFNWDLYLPKMKRLYELKLSIPEITNEIQDLETGFTPKQSIVYRKFRKIGYPTDPNERAEFLKTLDLSRQSNVGGNGSTTSDPVDSINENYGSICHPSPNSTTMPIAYQTSIDYSIPISSNMNDPHNSDFPSEAGHSFDTFTSQNNGEIPNIPIDHAFDGTSSNSHYWTAKLAQRQSIYVDRSTFQEMIESPIVEQNANTEPTSFDNQGWVNDGTSSGYDLQLQDSLSWEQHGLADYQDYDSSSAIRPQSTPQVPLLAEENVEVWGDGLGGISTTPQRPLNTADAQLEGISATMLISSNRDTSAPSGAHENSIATTAESTEINPHVHRIRNGNSSNRSSKNTPSPIDNSSSGIRMLKQLFNRSSTGEKRDSGYASGRNSPLTPVAEVTQTHPSSPHEFKRLHRVPCQRLHEPPAIDPKWAPEATRMERCKEIPTCSQCLYSSIHNLSWSASARYLKLGVFNAELKLNTKYDVTALDKAGNSALHYAAAGGASFEHFSTLIRAGVNPYQINTAGQLFLHCLRPHFRDVGFQGLDGKHIAVFHADLVNLLNTFQPKGAFRWRDNEGRTVLDALASNIKDIELRTQTFRHIQDAGYPLEVSSQFPMRKSSKIQSDSRSPLDGEFAVTQQRQQKAWDILGRASVEPSYIDPDTGDNVLHALARLKLDKSGVLLSKIQKFVKKEIDLNLPNQDRDSPLASFISERPFLGKYEDETGATMSKYLDALLWKDARHRIPNRINVNMRNHEGATALYYAAIRARADSVRSLIEAGANVNARLGLDGQGISVLQATINAKAQAVLDKDDVKIDHFENVISYLELANAVAEPSLYDERAVFEYSVRKMPM</sequence>
<evidence type="ECO:0000256" key="2">
    <source>
        <dbReference type="ARBA" id="ARBA00023043"/>
    </source>
</evidence>
<gene>
    <name evidence="5" type="ORF">NA56DRAFT_702446</name>
</gene>
<keyword evidence="6" id="KW-1185">Reference proteome</keyword>
<name>A0A2J6Q8R9_9HELO</name>
<organism evidence="5 6">
    <name type="scientific">Hyaloscypha hepaticicola</name>
    <dbReference type="NCBI Taxonomy" id="2082293"/>
    <lineage>
        <taxon>Eukaryota</taxon>
        <taxon>Fungi</taxon>
        <taxon>Dikarya</taxon>
        <taxon>Ascomycota</taxon>
        <taxon>Pezizomycotina</taxon>
        <taxon>Leotiomycetes</taxon>
        <taxon>Helotiales</taxon>
        <taxon>Hyaloscyphaceae</taxon>
        <taxon>Hyaloscypha</taxon>
    </lineage>
</organism>
<dbReference type="SUPFAM" id="SSF48403">
    <property type="entry name" value="Ankyrin repeat"/>
    <property type="match status" value="1"/>
</dbReference>
<dbReference type="Proteomes" id="UP000235672">
    <property type="component" value="Unassembled WGS sequence"/>
</dbReference>
<evidence type="ECO:0000313" key="6">
    <source>
        <dbReference type="Proteomes" id="UP000235672"/>
    </source>
</evidence>
<dbReference type="Pfam" id="PF00023">
    <property type="entry name" value="Ank"/>
    <property type="match status" value="1"/>
</dbReference>
<dbReference type="SMART" id="SM00248">
    <property type="entry name" value="ANK"/>
    <property type="match status" value="2"/>
</dbReference>
<dbReference type="InterPro" id="IPR002110">
    <property type="entry name" value="Ankyrin_rpt"/>
</dbReference>
<keyword evidence="1" id="KW-0677">Repeat</keyword>
<dbReference type="PROSITE" id="PS50297">
    <property type="entry name" value="ANK_REP_REGION"/>
    <property type="match status" value="1"/>
</dbReference>
<feature type="compositionally biased region" description="Polar residues" evidence="4">
    <location>
        <begin position="383"/>
        <end position="400"/>
    </location>
</feature>
<dbReference type="EMBL" id="KZ613477">
    <property type="protein sequence ID" value="PMD22658.1"/>
    <property type="molecule type" value="Genomic_DNA"/>
</dbReference>
<feature type="region of interest" description="Disordered" evidence="4">
    <location>
        <begin position="306"/>
        <end position="405"/>
    </location>
</feature>
<evidence type="ECO:0000256" key="4">
    <source>
        <dbReference type="SAM" id="MobiDB-lite"/>
    </source>
</evidence>
<dbReference type="InterPro" id="IPR051637">
    <property type="entry name" value="Ank_repeat_dom-contain_49"/>
</dbReference>
<dbReference type="InterPro" id="IPR036770">
    <property type="entry name" value="Ankyrin_rpt-contain_sf"/>
</dbReference>
<evidence type="ECO:0000256" key="1">
    <source>
        <dbReference type="ARBA" id="ARBA00022737"/>
    </source>
</evidence>
<feature type="compositionally biased region" description="Polar residues" evidence="4">
    <location>
        <begin position="201"/>
        <end position="224"/>
    </location>
</feature>
<dbReference type="PANTHER" id="PTHR24180:SF45">
    <property type="entry name" value="POLY [ADP-RIBOSE] POLYMERASE TANKYRASE"/>
    <property type="match status" value="1"/>
</dbReference>
<proteinExistence type="predicted"/>
<evidence type="ECO:0000256" key="3">
    <source>
        <dbReference type="PROSITE-ProRule" id="PRU00023"/>
    </source>
</evidence>
<dbReference type="AlphaFoldDB" id="A0A2J6Q8R9"/>
<feature type="region of interest" description="Disordered" evidence="4">
    <location>
        <begin position="199"/>
        <end position="224"/>
    </location>
</feature>
<dbReference type="PANTHER" id="PTHR24180">
    <property type="entry name" value="CYCLIN-DEPENDENT KINASE INHIBITOR 2C-RELATED"/>
    <property type="match status" value="1"/>
</dbReference>
<feature type="repeat" description="ANK" evidence="3">
    <location>
        <begin position="749"/>
        <end position="781"/>
    </location>
</feature>
<protein>
    <recommendedName>
        <fullName evidence="7">Ankyrin</fullName>
    </recommendedName>
</protein>
<feature type="compositionally biased region" description="Polar residues" evidence="4">
    <location>
        <begin position="349"/>
        <end position="359"/>
    </location>
</feature>
<dbReference type="OrthoDB" id="194358at2759"/>
<dbReference type="Gene3D" id="1.25.40.20">
    <property type="entry name" value="Ankyrin repeat-containing domain"/>
    <property type="match status" value="2"/>
</dbReference>
<dbReference type="PROSITE" id="PS50088">
    <property type="entry name" value="ANK_REPEAT"/>
    <property type="match status" value="1"/>
</dbReference>
<evidence type="ECO:0000313" key="5">
    <source>
        <dbReference type="EMBL" id="PMD22658.1"/>
    </source>
</evidence>